<dbReference type="PROSITE" id="PS50994">
    <property type="entry name" value="INTEGRASE"/>
    <property type="match status" value="1"/>
</dbReference>
<dbReference type="PANTHER" id="PTHR47515">
    <property type="entry name" value="LOW CALCIUM RESPONSE LOCUS PROTEIN T"/>
    <property type="match status" value="1"/>
</dbReference>
<dbReference type="InterPro" id="IPR048020">
    <property type="entry name" value="Transpos_IS3"/>
</dbReference>
<reference evidence="3 4" key="1">
    <citation type="journal article" date="2004" name="Int. J. Syst. Evol. Microbiol.">
        <title>Kaistella koreensis gen. nov., sp. nov., a novel member of the Chryseobacterium-Bergeyella-Riemerella branch.</title>
        <authorList>
            <person name="Kim M.K."/>
            <person name="Im W.T."/>
            <person name="Shin Y.K."/>
            <person name="Lim J.H."/>
            <person name="Kim S.H."/>
            <person name="Lee B.C."/>
            <person name="Park M.Y."/>
            <person name="Lee K.Y."/>
            <person name="Lee S.T."/>
        </authorList>
    </citation>
    <scope>NUCLEOTIDE SEQUENCE [LARGE SCALE GENOMIC DNA]</scope>
    <source>
        <strain evidence="3 4">CCUG 49689</strain>
    </source>
</reference>
<evidence type="ECO:0000313" key="3">
    <source>
        <dbReference type="EMBL" id="KMQ70120.1"/>
    </source>
</evidence>
<comment type="caution">
    <text evidence="3">The sequence shown here is derived from an EMBL/GenBank/DDBJ whole genome shotgun (WGS) entry which is preliminary data.</text>
</comment>
<proteinExistence type="predicted"/>
<sequence length="293" mass="34846">MEIHELRPKDSGKALRVLKLSRSSFHYRSLKDDSTVMMKLEQLTQSHPREGFWKYYYRLRNRGEKINHKRLHRIYKEMKLPLRRKVKKRLPARVKTPLEVPEIFTHTWSIDFMSDVLSNGRKFRSFNVIDDYNREILHIEADYSLKSSRVIWILNHLVNRYGKPEKIRMDNGPEFIANIAEVWSLVNEISFAYIQPGKPTQNAYIERFNKTYRDQILDAYIFENLEEVRSVTEEWVKDYNYERPHDSLGGLSPVMWKNGQQAQAKASTFPARFSTSDNNSSKISRKNSTFEVY</sequence>
<feature type="domain" description="Integrase catalytic" evidence="2">
    <location>
        <begin position="97"/>
        <end position="261"/>
    </location>
</feature>
<dbReference type="InterPro" id="IPR036397">
    <property type="entry name" value="RNaseH_sf"/>
</dbReference>
<dbReference type="STRING" id="1304281.ACM44_13970"/>
<dbReference type="GO" id="GO:0003676">
    <property type="term" value="F:nucleic acid binding"/>
    <property type="evidence" value="ECO:0007669"/>
    <property type="project" value="InterPro"/>
</dbReference>
<dbReference type="InterPro" id="IPR001584">
    <property type="entry name" value="Integrase_cat-core"/>
</dbReference>
<dbReference type="NCBIfam" id="NF033516">
    <property type="entry name" value="transpos_IS3"/>
    <property type="match status" value="1"/>
</dbReference>
<feature type="compositionally biased region" description="Polar residues" evidence="1">
    <location>
        <begin position="273"/>
        <end position="293"/>
    </location>
</feature>
<protein>
    <submittedName>
        <fullName evidence="3">Transposase</fullName>
    </submittedName>
</protein>
<dbReference type="Pfam" id="PF13683">
    <property type="entry name" value="rve_3"/>
    <property type="match status" value="1"/>
</dbReference>
<dbReference type="Gene3D" id="3.30.420.10">
    <property type="entry name" value="Ribonuclease H-like superfamily/Ribonuclease H"/>
    <property type="match status" value="1"/>
</dbReference>
<name>A0A0J7LM19_9FLAO</name>
<evidence type="ECO:0000256" key="1">
    <source>
        <dbReference type="SAM" id="MobiDB-lite"/>
    </source>
</evidence>
<accession>A0A0J7LM19</accession>
<gene>
    <name evidence="3" type="ORF">ACM44_13970</name>
</gene>
<dbReference type="GO" id="GO:0015074">
    <property type="term" value="P:DNA integration"/>
    <property type="evidence" value="ECO:0007669"/>
    <property type="project" value="InterPro"/>
</dbReference>
<dbReference type="OrthoDB" id="1495855at2"/>
<evidence type="ECO:0000259" key="2">
    <source>
        <dbReference type="PROSITE" id="PS50994"/>
    </source>
</evidence>
<organism evidence="3 4">
    <name type="scientific">Chryseobacterium koreense CCUG 49689</name>
    <dbReference type="NCBI Taxonomy" id="1304281"/>
    <lineage>
        <taxon>Bacteria</taxon>
        <taxon>Pseudomonadati</taxon>
        <taxon>Bacteroidota</taxon>
        <taxon>Flavobacteriia</taxon>
        <taxon>Flavobacteriales</taxon>
        <taxon>Weeksellaceae</taxon>
        <taxon>Chryseobacterium group</taxon>
        <taxon>Chryseobacterium</taxon>
    </lineage>
</organism>
<dbReference type="PANTHER" id="PTHR47515:SF2">
    <property type="entry name" value="INTEGRASE CORE DOMAIN PROTEIN"/>
    <property type="match status" value="1"/>
</dbReference>
<evidence type="ECO:0000313" key="4">
    <source>
        <dbReference type="Proteomes" id="UP000035900"/>
    </source>
</evidence>
<keyword evidence="4" id="KW-1185">Reference proteome</keyword>
<dbReference type="AlphaFoldDB" id="A0A0J7LM19"/>
<feature type="region of interest" description="Disordered" evidence="1">
    <location>
        <begin position="267"/>
        <end position="293"/>
    </location>
</feature>
<dbReference type="PATRIC" id="fig|1304281.5.peg.3032"/>
<dbReference type="SUPFAM" id="SSF53098">
    <property type="entry name" value="Ribonuclease H-like"/>
    <property type="match status" value="1"/>
</dbReference>
<dbReference type="InterPro" id="IPR012337">
    <property type="entry name" value="RNaseH-like_sf"/>
</dbReference>
<dbReference type="Proteomes" id="UP000035900">
    <property type="component" value="Unassembled WGS sequence"/>
</dbReference>
<dbReference type="EMBL" id="LFNG01000032">
    <property type="protein sequence ID" value="KMQ70120.1"/>
    <property type="molecule type" value="Genomic_DNA"/>
</dbReference>